<evidence type="ECO:0000256" key="2">
    <source>
        <dbReference type="ARBA" id="ARBA00010231"/>
    </source>
</evidence>
<evidence type="ECO:0000256" key="4">
    <source>
        <dbReference type="ARBA" id="ARBA00022723"/>
    </source>
</evidence>
<organism evidence="12 13">
    <name type="scientific">Candidatus Thalassarchaeum betae</name>
    <dbReference type="NCBI Taxonomy" id="2599289"/>
    <lineage>
        <taxon>Archaea</taxon>
        <taxon>Methanobacteriati</taxon>
        <taxon>Thermoplasmatota</taxon>
        <taxon>Candidatus Poseidoniia</taxon>
        <taxon>Candidatus Poseidoniales</taxon>
        <taxon>Candidatus Thalassarchaeaceae</taxon>
        <taxon>Candidatus Thalassarchaeum</taxon>
    </lineage>
</organism>
<keyword evidence="6" id="KW-0413">Isomerase</keyword>
<dbReference type="CDD" id="cd03089">
    <property type="entry name" value="PMM_PGM"/>
    <property type="match status" value="1"/>
</dbReference>
<keyword evidence="5 7" id="KW-0460">Magnesium</keyword>
<comment type="cofactor">
    <cofactor evidence="1">
        <name>Mg(2+)</name>
        <dbReference type="ChEBI" id="CHEBI:18420"/>
    </cofactor>
</comment>
<dbReference type="PANTHER" id="PTHR43771:SF2">
    <property type="entry name" value="PHOSPHOMANNOMUTASE_PHOSPHOGLUCOMUTASE"/>
    <property type="match status" value="1"/>
</dbReference>
<feature type="domain" description="Alpha-D-phosphohexomutase alpha/beta/alpha" evidence="11">
    <location>
        <begin position="301"/>
        <end position="403"/>
    </location>
</feature>
<keyword evidence="3" id="KW-0597">Phosphoprotein</keyword>
<dbReference type="Pfam" id="PF02878">
    <property type="entry name" value="PGM_PMM_I"/>
    <property type="match status" value="1"/>
</dbReference>
<dbReference type="EMBL" id="PSPG01000001">
    <property type="protein sequence ID" value="PXF22497.1"/>
    <property type="molecule type" value="Genomic_DNA"/>
</dbReference>
<protein>
    <submittedName>
        <fullName evidence="12">Phosphomannomutase/phosphoglucomutase</fullName>
    </submittedName>
</protein>
<feature type="domain" description="Alpha-D-phosphohexomutase C-terminal" evidence="8">
    <location>
        <begin position="432"/>
        <end position="500"/>
    </location>
</feature>
<evidence type="ECO:0000256" key="5">
    <source>
        <dbReference type="ARBA" id="ARBA00022842"/>
    </source>
</evidence>
<dbReference type="Gene3D" id="3.40.120.10">
    <property type="entry name" value="Alpha-D-Glucose-1,6-Bisphosphate, subunit A, domain 3"/>
    <property type="match status" value="3"/>
</dbReference>
<evidence type="ECO:0000256" key="6">
    <source>
        <dbReference type="ARBA" id="ARBA00023235"/>
    </source>
</evidence>
<dbReference type="Proteomes" id="UP000248161">
    <property type="component" value="Unassembled WGS sequence"/>
</dbReference>
<dbReference type="GO" id="GO:0005975">
    <property type="term" value="P:carbohydrate metabolic process"/>
    <property type="evidence" value="ECO:0007669"/>
    <property type="project" value="InterPro"/>
</dbReference>
<evidence type="ECO:0000256" key="7">
    <source>
        <dbReference type="RuleBase" id="RU004326"/>
    </source>
</evidence>
<evidence type="ECO:0000256" key="1">
    <source>
        <dbReference type="ARBA" id="ARBA00001946"/>
    </source>
</evidence>
<dbReference type="SUPFAM" id="SSF55957">
    <property type="entry name" value="Phosphoglucomutase, C-terminal domain"/>
    <property type="match status" value="1"/>
</dbReference>
<evidence type="ECO:0000256" key="3">
    <source>
        <dbReference type="ARBA" id="ARBA00022553"/>
    </source>
</evidence>
<dbReference type="GO" id="GO:0016868">
    <property type="term" value="F:intramolecular phosphotransferase activity"/>
    <property type="evidence" value="ECO:0007669"/>
    <property type="project" value="InterPro"/>
</dbReference>
<evidence type="ECO:0000313" key="13">
    <source>
        <dbReference type="Proteomes" id="UP000248161"/>
    </source>
</evidence>
<evidence type="ECO:0000259" key="9">
    <source>
        <dbReference type="Pfam" id="PF02878"/>
    </source>
</evidence>
<dbReference type="PRINTS" id="PR00509">
    <property type="entry name" value="PGMPMM"/>
</dbReference>
<proteinExistence type="inferred from homology"/>
<dbReference type="InterPro" id="IPR036900">
    <property type="entry name" value="A-D-PHexomutase_C_sf"/>
</dbReference>
<dbReference type="InterPro" id="IPR005841">
    <property type="entry name" value="Alpha-D-phosphohexomutase_SF"/>
</dbReference>
<dbReference type="Pfam" id="PF00408">
    <property type="entry name" value="PGM_PMM_IV"/>
    <property type="match status" value="1"/>
</dbReference>
<dbReference type="InterPro" id="IPR016066">
    <property type="entry name" value="A-D-PHexomutase_CS"/>
</dbReference>
<dbReference type="InterPro" id="IPR005843">
    <property type="entry name" value="A-D-PHexomutase_C"/>
</dbReference>
<dbReference type="PROSITE" id="PS00710">
    <property type="entry name" value="PGM_PMM"/>
    <property type="match status" value="1"/>
</dbReference>
<dbReference type="InterPro" id="IPR016055">
    <property type="entry name" value="A-D-PHexomutase_a/b/a-I/II/III"/>
</dbReference>
<dbReference type="InterPro" id="IPR005846">
    <property type="entry name" value="A-D-PHexomutase_a/b/a-III"/>
</dbReference>
<dbReference type="Gene3D" id="3.30.310.50">
    <property type="entry name" value="Alpha-D-phosphohexomutase, C-terminal domain"/>
    <property type="match status" value="1"/>
</dbReference>
<dbReference type="Pfam" id="PF02880">
    <property type="entry name" value="PGM_PMM_III"/>
    <property type="match status" value="1"/>
</dbReference>
<gene>
    <name evidence="12" type="ORF">CXX69_00765</name>
</gene>
<evidence type="ECO:0000313" key="12">
    <source>
        <dbReference type="EMBL" id="PXF22497.1"/>
    </source>
</evidence>
<keyword evidence="4 7" id="KW-0479">Metal-binding</keyword>
<sequence length="513" mass="55451">MARWHHPARACCVRGAESSGWGSSRDSVRGVSGLWRLTSTHRDDECRIARKVVSVFKAYDIRGIAGSELTVEFANTLGKAVATHLDVGAVAVARDIRDSGAELHAAFVEGIVSTGADVLDLGVTTTGVLYRATVDLPVQAAVAITASHNPPEYNGFKICHGKLPVAGDDLQMLREAFESGEFREGAGSHFTVENFEDQYIDIVVENAGKPARPIRIVLDCGNAVPGPLAMRLMEGLGVDAVPLHCDWDNSFPNHPPDPTRPENMTDLAAAVVESGAEFGIGMDGDGDRMGVVDETGRFIHPDRLMAIFAKDVLSNLDSDASEDERTVYFDVKCSMALEEAIAAAGGVPRMVRTGHSFMKRELWDNPQAPMAGEMSGHFFLHDRWPGFDDSLYNSARLLEIIGRDPAPADGGPSFSERFSFLPDYPSTGEAKIPLPGEREEVMAAVEAAFADMECSTVDGIRVSYEDGWYLCRASNTEDILVMRAEGRSEVALEGILADVNARIGHIADLSALR</sequence>
<dbReference type="InterPro" id="IPR005845">
    <property type="entry name" value="A-D-PHexomutase_a/b/a-II"/>
</dbReference>
<comment type="caution">
    <text evidence="12">The sequence shown here is derived from an EMBL/GenBank/DDBJ whole genome shotgun (WGS) entry which is preliminary data.</text>
</comment>
<dbReference type="InterPro" id="IPR005844">
    <property type="entry name" value="A-D-PHexomutase_a/b/a-I"/>
</dbReference>
<evidence type="ECO:0000259" key="8">
    <source>
        <dbReference type="Pfam" id="PF00408"/>
    </source>
</evidence>
<dbReference type="GO" id="GO:0000287">
    <property type="term" value="F:magnesium ion binding"/>
    <property type="evidence" value="ECO:0007669"/>
    <property type="project" value="InterPro"/>
</dbReference>
<dbReference type="SUPFAM" id="SSF53738">
    <property type="entry name" value="Phosphoglucomutase, first 3 domains"/>
    <property type="match status" value="3"/>
</dbReference>
<reference evidence="12 13" key="1">
    <citation type="journal article" date="2015" name="Nat. Commun.">
        <title>Genomic and transcriptomic evidence for scavenging of diverse organic compounds by widespread deep-sea archaea.</title>
        <authorList>
            <person name="Li M."/>
            <person name="Baker B.J."/>
            <person name="Anantharaman K."/>
            <person name="Jain S."/>
            <person name="Breier J.A."/>
            <person name="Dick G.J."/>
        </authorList>
    </citation>
    <scope>NUCLEOTIDE SEQUENCE [LARGE SCALE GENOMIC DNA]</scope>
    <source>
        <strain evidence="12">Cayman_51_deep</strain>
    </source>
</reference>
<feature type="domain" description="Alpha-D-phosphohexomutase alpha/beta/alpha" evidence="9">
    <location>
        <begin position="55"/>
        <end position="183"/>
    </location>
</feature>
<evidence type="ECO:0000259" key="10">
    <source>
        <dbReference type="Pfam" id="PF02879"/>
    </source>
</evidence>
<dbReference type="PANTHER" id="PTHR43771">
    <property type="entry name" value="PHOSPHOMANNOMUTASE"/>
    <property type="match status" value="1"/>
</dbReference>
<comment type="similarity">
    <text evidence="2 7">Belongs to the phosphohexose mutase family.</text>
</comment>
<evidence type="ECO:0000259" key="11">
    <source>
        <dbReference type="Pfam" id="PF02880"/>
    </source>
</evidence>
<accession>A0A2V3HTN3</accession>
<dbReference type="AlphaFoldDB" id="A0A2V3HTN3"/>
<dbReference type="Pfam" id="PF02879">
    <property type="entry name" value="PGM_PMM_II"/>
    <property type="match status" value="1"/>
</dbReference>
<name>A0A2V3HTN3_9ARCH</name>
<feature type="domain" description="Alpha-D-phosphohexomutase alpha/beta/alpha" evidence="10">
    <location>
        <begin position="198"/>
        <end position="296"/>
    </location>
</feature>